<feature type="domain" description="Peptidase M16 C-terminal" evidence="2">
    <location>
        <begin position="205"/>
        <end position="299"/>
    </location>
</feature>
<dbReference type="InterPro" id="IPR011249">
    <property type="entry name" value="Metalloenz_LuxS/M16"/>
</dbReference>
<evidence type="ECO:0000259" key="2">
    <source>
        <dbReference type="Pfam" id="PF05193"/>
    </source>
</evidence>
<dbReference type="RefSeq" id="WP_344622629.1">
    <property type="nucleotide sequence ID" value="NZ_BAAALD010000009.1"/>
</dbReference>
<protein>
    <recommendedName>
        <fullName evidence="2">Peptidase M16 C-terminal domain-containing protein</fullName>
    </recommendedName>
</protein>
<sequence>MNHEVVDGIPVLWAEAPGPLEAVLMFGCGAQDETLRTLGTTHMIEHLAMSTLPRLHHDHNASVDLLTTQFTCTGRPEQVTAFLAAVCGALTALPLDRIEQEAGVLAAEDGRVADPMTGELLSHRYGAQGLGLAAFRGPGADRIPVEAVRGTVERYFHRNNAVLLLTGPPPEGLRLPLPDGERPDRSTPRPVLHTGPSWRHEDVPGPGIALRGDLDDPALLLACKVLSERLRATVRHEHGLSYDVGGDTVHAGPGRGERTVCLDAREGQEARVAELLWAGALRLAAEGPTDAELAEEVTGLRELFEDPRSVTHELGEAAGALLFGDECQDAQTRLAALAKVTPDQAREAFARALETVLLVVPCDAEVEAVLPDGRPLPAYSCATVRDLPSGAAVFRPPLSARLRSSQARRARLAVDDRGLWAREPDGGVHHVPFAEVVGVEMRGPGRVVFGRDACVIPVMPELWAGIGAAVDAVDAAVPEHLRYAASAFRPAD</sequence>
<accession>A0ABN1TDF5</accession>
<feature type="region of interest" description="Disordered" evidence="1">
    <location>
        <begin position="170"/>
        <end position="200"/>
    </location>
</feature>
<reference evidence="3 4" key="1">
    <citation type="journal article" date="2019" name="Int. J. Syst. Evol. Microbiol.">
        <title>The Global Catalogue of Microorganisms (GCM) 10K type strain sequencing project: providing services to taxonomists for standard genome sequencing and annotation.</title>
        <authorList>
            <consortium name="The Broad Institute Genomics Platform"/>
            <consortium name="The Broad Institute Genome Sequencing Center for Infectious Disease"/>
            <person name="Wu L."/>
            <person name="Ma J."/>
        </authorList>
    </citation>
    <scope>NUCLEOTIDE SEQUENCE [LARGE SCALE GENOMIC DNA]</scope>
    <source>
        <strain evidence="3 4">JCM 13002</strain>
    </source>
</reference>
<proteinExistence type="predicted"/>
<evidence type="ECO:0000256" key="1">
    <source>
        <dbReference type="SAM" id="MobiDB-lite"/>
    </source>
</evidence>
<keyword evidence="4" id="KW-1185">Reference proteome</keyword>
<comment type="caution">
    <text evidence="3">The sequence shown here is derived from an EMBL/GenBank/DDBJ whole genome shotgun (WGS) entry which is preliminary data.</text>
</comment>
<dbReference type="SUPFAM" id="SSF63411">
    <property type="entry name" value="LuxS/MPP-like metallohydrolase"/>
    <property type="match status" value="2"/>
</dbReference>
<organism evidence="3 4">
    <name type="scientific">Kitasatospora arboriphila</name>
    <dbReference type="NCBI Taxonomy" id="258052"/>
    <lineage>
        <taxon>Bacteria</taxon>
        <taxon>Bacillati</taxon>
        <taxon>Actinomycetota</taxon>
        <taxon>Actinomycetes</taxon>
        <taxon>Kitasatosporales</taxon>
        <taxon>Streptomycetaceae</taxon>
        <taxon>Kitasatospora</taxon>
    </lineage>
</organism>
<dbReference type="EMBL" id="BAAALD010000009">
    <property type="protein sequence ID" value="GAA1074609.1"/>
    <property type="molecule type" value="Genomic_DNA"/>
</dbReference>
<name>A0ABN1TDF5_9ACTN</name>
<dbReference type="Proteomes" id="UP001499987">
    <property type="component" value="Unassembled WGS sequence"/>
</dbReference>
<evidence type="ECO:0000313" key="4">
    <source>
        <dbReference type="Proteomes" id="UP001499987"/>
    </source>
</evidence>
<gene>
    <name evidence="3" type="ORF">GCM10009663_14190</name>
</gene>
<evidence type="ECO:0000313" key="3">
    <source>
        <dbReference type="EMBL" id="GAA1074609.1"/>
    </source>
</evidence>
<dbReference type="Pfam" id="PF05193">
    <property type="entry name" value="Peptidase_M16_C"/>
    <property type="match status" value="1"/>
</dbReference>
<dbReference type="Gene3D" id="3.30.830.10">
    <property type="entry name" value="Metalloenzyme, LuxS/M16 peptidase-like"/>
    <property type="match status" value="2"/>
</dbReference>
<dbReference type="InterPro" id="IPR007863">
    <property type="entry name" value="Peptidase_M16_C"/>
</dbReference>